<feature type="transmembrane region" description="Helical" evidence="1">
    <location>
        <begin position="78"/>
        <end position="102"/>
    </location>
</feature>
<feature type="transmembrane region" description="Helical" evidence="1">
    <location>
        <begin position="40"/>
        <end position="58"/>
    </location>
</feature>
<gene>
    <name evidence="2" type="ORF">JK636_12245</name>
</gene>
<sequence length="237" mass="26307">MGYGLSILFMCISAAIAIVLPIAAALYLNKKYNTSWKATVVGVLIFIVFQLLTRFQLLGLWQKTNWYTYNSVVNPWSIYLIAGFTAGIFENVGRFIGFKFFLKDKLEWKNGIAYGIGHGGIEAVLLAGIPFINLIVTSLINGTTVYNFPGMYLLGGIERIFAMTLHVALSLVVLYGVKNKKNRYLLYAILLHGIVDSSIGFVKNTILLEAWVAVFAAAVLFFIIRKIKKSSSESILA</sequence>
<keyword evidence="3" id="KW-1185">Reference proteome</keyword>
<keyword evidence="2" id="KW-0378">Hydrolase</keyword>
<organism evidence="2 3">
    <name type="scientific">Clostridium rhizosphaerae</name>
    <dbReference type="NCBI Taxonomy" id="2803861"/>
    <lineage>
        <taxon>Bacteria</taxon>
        <taxon>Bacillati</taxon>
        <taxon>Bacillota</taxon>
        <taxon>Clostridia</taxon>
        <taxon>Eubacteriales</taxon>
        <taxon>Clostridiaceae</taxon>
        <taxon>Clostridium</taxon>
    </lineage>
</organism>
<dbReference type="Proteomes" id="UP000632377">
    <property type="component" value="Unassembled WGS sequence"/>
</dbReference>
<feature type="transmembrane region" description="Helical" evidence="1">
    <location>
        <begin position="6"/>
        <end position="28"/>
    </location>
</feature>
<keyword evidence="1" id="KW-0472">Membrane</keyword>
<feature type="transmembrane region" description="Helical" evidence="1">
    <location>
        <begin position="184"/>
        <end position="202"/>
    </location>
</feature>
<keyword evidence="2" id="KW-0482">Metalloprotease</keyword>
<keyword evidence="1" id="KW-1133">Transmembrane helix</keyword>
<proteinExistence type="predicted"/>
<dbReference type="RefSeq" id="WP_202749287.1">
    <property type="nucleotide sequence ID" value="NZ_JAESWC010000007.1"/>
</dbReference>
<feature type="transmembrane region" description="Helical" evidence="1">
    <location>
        <begin position="123"/>
        <end position="140"/>
    </location>
</feature>
<reference evidence="2 3" key="1">
    <citation type="submission" date="2021-01" db="EMBL/GenBank/DDBJ databases">
        <title>Genome public.</title>
        <authorList>
            <person name="Liu C."/>
            <person name="Sun Q."/>
        </authorList>
    </citation>
    <scope>NUCLEOTIDE SEQUENCE [LARGE SCALE GENOMIC DNA]</scope>
    <source>
        <strain evidence="2 3">YIM B02515</strain>
    </source>
</reference>
<keyword evidence="1" id="KW-0812">Transmembrane</keyword>
<dbReference type="PIRSF" id="PIRSF033101">
    <property type="entry name" value="UCP033101"/>
    <property type="match status" value="1"/>
</dbReference>
<name>A0ABS1TAZ0_9CLOT</name>
<keyword evidence="2" id="KW-0645">Protease</keyword>
<evidence type="ECO:0000313" key="2">
    <source>
        <dbReference type="EMBL" id="MBL4936528.1"/>
    </source>
</evidence>
<dbReference type="EMBL" id="JAESWC010000007">
    <property type="protein sequence ID" value="MBL4936528.1"/>
    <property type="molecule type" value="Genomic_DNA"/>
</dbReference>
<dbReference type="InterPro" id="IPR011397">
    <property type="entry name" value="YhfC"/>
</dbReference>
<evidence type="ECO:0000313" key="3">
    <source>
        <dbReference type="Proteomes" id="UP000632377"/>
    </source>
</evidence>
<dbReference type="GO" id="GO:0008237">
    <property type="term" value="F:metallopeptidase activity"/>
    <property type="evidence" value="ECO:0007669"/>
    <property type="project" value="UniProtKB-KW"/>
</dbReference>
<evidence type="ECO:0000256" key="1">
    <source>
        <dbReference type="SAM" id="Phobius"/>
    </source>
</evidence>
<feature type="transmembrane region" description="Helical" evidence="1">
    <location>
        <begin position="160"/>
        <end position="177"/>
    </location>
</feature>
<accession>A0ABS1TAZ0</accession>
<protein>
    <submittedName>
        <fullName evidence="2">YhfC family intramembrane metalloprotease</fullName>
    </submittedName>
</protein>
<dbReference type="Pfam" id="PF10086">
    <property type="entry name" value="YhfC"/>
    <property type="match status" value="2"/>
</dbReference>
<comment type="caution">
    <text evidence="2">The sequence shown here is derived from an EMBL/GenBank/DDBJ whole genome shotgun (WGS) entry which is preliminary data.</text>
</comment>
<feature type="transmembrane region" description="Helical" evidence="1">
    <location>
        <begin position="208"/>
        <end position="224"/>
    </location>
</feature>